<evidence type="ECO:0000256" key="1">
    <source>
        <dbReference type="SAM" id="Phobius"/>
    </source>
</evidence>
<feature type="transmembrane region" description="Helical" evidence="1">
    <location>
        <begin position="59"/>
        <end position="86"/>
    </location>
</feature>
<dbReference type="EMBL" id="JBICBT010001214">
    <property type="protein sequence ID" value="KAL3078079.1"/>
    <property type="molecule type" value="Genomic_DNA"/>
</dbReference>
<proteinExistence type="predicted"/>
<feature type="signal peptide" evidence="2">
    <location>
        <begin position="1"/>
        <end position="30"/>
    </location>
</feature>
<evidence type="ECO:0000256" key="2">
    <source>
        <dbReference type="SAM" id="SignalP"/>
    </source>
</evidence>
<accession>A0ABD2ICR8</accession>
<keyword evidence="4" id="KW-1185">Reference proteome</keyword>
<evidence type="ECO:0000313" key="3">
    <source>
        <dbReference type="EMBL" id="KAL3078079.1"/>
    </source>
</evidence>
<comment type="caution">
    <text evidence="3">The sequence shown here is derived from an EMBL/GenBank/DDBJ whole genome shotgun (WGS) entry which is preliminary data.</text>
</comment>
<organism evidence="3 4">
    <name type="scientific">Heterodera trifolii</name>
    <dbReference type="NCBI Taxonomy" id="157864"/>
    <lineage>
        <taxon>Eukaryota</taxon>
        <taxon>Metazoa</taxon>
        <taxon>Ecdysozoa</taxon>
        <taxon>Nematoda</taxon>
        <taxon>Chromadorea</taxon>
        <taxon>Rhabditida</taxon>
        <taxon>Tylenchina</taxon>
        <taxon>Tylenchomorpha</taxon>
        <taxon>Tylenchoidea</taxon>
        <taxon>Heteroderidae</taxon>
        <taxon>Heteroderinae</taxon>
        <taxon>Heterodera</taxon>
    </lineage>
</organism>
<reference evidence="3 4" key="1">
    <citation type="submission" date="2024-10" db="EMBL/GenBank/DDBJ databases">
        <authorList>
            <person name="Kim D."/>
        </authorList>
    </citation>
    <scope>NUCLEOTIDE SEQUENCE [LARGE SCALE GENOMIC DNA]</scope>
    <source>
        <strain evidence="3">BH-2024</strain>
    </source>
</reference>
<keyword evidence="1" id="KW-0472">Membrane</keyword>
<keyword evidence="2" id="KW-0732">Signal</keyword>
<name>A0ABD2ICR8_9BILA</name>
<keyword evidence="1" id="KW-1133">Transmembrane helix</keyword>
<evidence type="ECO:0000313" key="4">
    <source>
        <dbReference type="Proteomes" id="UP001620626"/>
    </source>
</evidence>
<feature type="chain" id="PRO_5044790291" evidence="2">
    <location>
        <begin position="31"/>
        <end position="140"/>
    </location>
</feature>
<dbReference type="AlphaFoldDB" id="A0ABD2ICR8"/>
<gene>
    <name evidence="3" type="ORF">niasHT_036962</name>
</gene>
<protein>
    <submittedName>
        <fullName evidence="3">Uncharacterized protein</fullName>
    </submittedName>
</protein>
<dbReference type="Proteomes" id="UP001620626">
    <property type="component" value="Unassembled WGS sequence"/>
</dbReference>
<keyword evidence="1" id="KW-0812">Transmembrane</keyword>
<sequence>MSTIVQRHSKMPIPLLLLIIVVQLFQAVHAQPAQLRVPSADFFGGIGHRLSGDENVAMVFMLLMITILATNTAILIMQIVMFWTVISRPRAAAGEQQTEKKKTDNYKKMMSNTNGKVHLVSSPRNSTELLLFDRKGNAVV</sequence>